<dbReference type="PROSITE" id="PS00455">
    <property type="entry name" value="AMP_BINDING"/>
    <property type="match status" value="1"/>
</dbReference>
<dbReference type="InterPro" id="IPR020845">
    <property type="entry name" value="AMP-binding_CS"/>
</dbReference>
<dbReference type="AlphaFoldDB" id="A0A368VPI1"/>
<dbReference type="PANTHER" id="PTHR43201">
    <property type="entry name" value="ACYL-COA SYNTHETASE"/>
    <property type="match status" value="1"/>
</dbReference>
<protein>
    <submittedName>
        <fullName evidence="6">Long-chain acyl-CoA synthetase</fullName>
    </submittedName>
</protein>
<comment type="similarity">
    <text evidence="1">Belongs to the ATP-dependent AMP-binding enzyme family.</text>
</comment>
<dbReference type="EMBL" id="QPJC01000008">
    <property type="protein sequence ID" value="RCW42895.1"/>
    <property type="molecule type" value="Genomic_DNA"/>
</dbReference>
<dbReference type="Pfam" id="PF13193">
    <property type="entry name" value="AMP-binding_C"/>
    <property type="match status" value="1"/>
</dbReference>
<proteinExistence type="inferred from homology"/>
<dbReference type="InterPro" id="IPR000873">
    <property type="entry name" value="AMP-dep_synth/lig_dom"/>
</dbReference>
<keyword evidence="7" id="KW-1185">Reference proteome</keyword>
<dbReference type="InterPro" id="IPR042099">
    <property type="entry name" value="ANL_N_sf"/>
</dbReference>
<dbReference type="InterPro" id="IPR045851">
    <property type="entry name" value="AMP-bd_C_sf"/>
</dbReference>
<comment type="caution">
    <text evidence="6">The sequence shown here is derived from an EMBL/GenBank/DDBJ whole genome shotgun (WGS) entry which is preliminary data.</text>
</comment>
<dbReference type="RefSeq" id="WP_114453682.1">
    <property type="nucleotide sequence ID" value="NZ_QPJC01000008.1"/>
</dbReference>
<evidence type="ECO:0000313" key="6">
    <source>
        <dbReference type="EMBL" id="RCW42895.1"/>
    </source>
</evidence>
<accession>A0A368VPI1</accession>
<dbReference type="Proteomes" id="UP000253495">
    <property type="component" value="Unassembled WGS sequence"/>
</dbReference>
<feature type="domain" description="AMP-dependent synthetase/ligase" evidence="4">
    <location>
        <begin position="18"/>
        <end position="100"/>
    </location>
</feature>
<dbReference type="GO" id="GO:0006631">
    <property type="term" value="P:fatty acid metabolic process"/>
    <property type="evidence" value="ECO:0007669"/>
    <property type="project" value="TreeGrafter"/>
</dbReference>
<feature type="domain" description="AMP-dependent synthetase/ligase" evidence="4">
    <location>
        <begin position="112"/>
        <end position="318"/>
    </location>
</feature>
<dbReference type="Gene3D" id="3.40.50.12780">
    <property type="entry name" value="N-terminal domain of ligase-like"/>
    <property type="match status" value="1"/>
</dbReference>
<keyword evidence="2" id="KW-0436">Ligase</keyword>
<name>A0A368VPI1_9ACTN</name>
<feature type="compositionally biased region" description="Polar residues" evidence="3">
    <location>
        <begin position="105"/>
        <end position="117"/>
    </location>
</feature>
<dbReference type="PANTHER" id="PTHR43201:SF5">
    <property type="entry name" value="MEDIUM-CHAIN ACYL-COA LIGASE ACSF2, MITOCHONDRIAL"/>
    <property type="match status" value="1"/>
</dbReference>
<dbReference type="Gene3D" id="3.30.300.30">
    <property type="match status" value="1"/>
</dbReference>
<reference evidence="6 7" key="1">
    <citation type="submission" date="2018-07" db="EMBL/GenBank/DDBJ databases">
        <title>Genomic Encyclopedia of Type Strains, Phase III (KMG-III): the genomes of soil and plant-associated and newly described type strains.</title>
        <authorList>
            <person name="Whitman W."/>
        </authorList>
    </citation>
    <scope>NUCLEOTIDE SEQUENCE [LARGE SCALE GENOMIC DNA]</scope>
    <source>
        <strain evidence="6 7">CECT 8575</strain>
    </source>
</reference>
<evidence type="ECO:0000256" key="1">
    <source>
        <dbReference type="ARBA" id="ARBA00006432"/>
    </source>
</evidence>
<evidence type="ECO:0000256" key="3">
    <source>
        <dbReference type="SAM" id="MobiDB-lite"/>
    </source>
</evidence>
<dbReference type="InterPro" id="IPR025110">
    <property type="entry name" value="AMP-bd_C"/>
</dbReference>
<evidence type="ECO:0000259" key="5">
    <source>
        <dbReference type="Pfam" id="PF13193"/>
    </source>
</evidence>
<gene>
    <name evidence="6" type="ORF">DFQ14_108155</name>
</gene>
<evidence type="ECO:0000259" key="4">
    <source>
        <dbReference type="Pfam" id="PF00501"/>
    </source>
</evidence>
<evidence type="ECO:0000313" key="7">
    <source>
        <dbReference type="Proteomes" id="UP000253495"/>
    </source>
</evidence>
<feature type="region of interest" description="Disordered" evidence="3">
    <location>
        <begin position="102"/>
        <end position="124"/>
    </location>
</feature>
<feature type="domain" description="AMP-binding enzyme C-terminal" evidence="5">
    <location>
        <begin position="367"/>
        <end position="442"/>
    </location>
</feature>
<dbReference type="SUPFAM" id="SSF56801">
    <property type="entry name" value="Acetyl-CoA synthetase-like"/>
    <property type="match status" value="1"/>
</dbReference>
<dbReference type="GO" id="GO:0031956">
    <property type="term" value="F:medium-chain fatty acid-CoA ligase activity"/>
    <property type="evidence" value="ECO:0007669"/>
    <property type="project" value="TreeGrafter"/>
</dbReference>
<sequence length="463" mass="48956">MHAPPPVLAGPVTGRVSGEREILTGTEFLARVHSAARGLRAAGACAGGRVAVDVHADAPTRLCWFLGADLLGAATLLVEPAWADRERAAVLDDARPDVLVDGIPRSSSRPVTPQGTGETPFYLATTSGSSGRPRVLIRSRRSWQDSFRAFDLGVTPGGESVLVPGPLSSSLFLFAALHALHEGHDVRLLERWSATEAARACRRHTVIHLVPAMLAALLAVLERRPRLRAECTVHTVVCGGARVDDELRDRLTRILPGCALVEYYGSAEHSLVALRRDRAPLRPVDGVELDVRDGDRSVPAGTAGLLWVRSPLAFDGYLDAGAVRSPAEGGFFSVGDRAVCHGDGTLTVLGRAGATVTSGAKVIAAEEVEAVLRGVDGVADVVVSATPHPRFGALLTAVVETAPDTRPRLGALRARTRAELEPGKRPRRWLATAALPRTAAGKPARARVTEQLRAGTLVAEVLS</sequence>
<dbReference type="Pfam" id="PF00501">
    <property type="entry name" value="AMP-binding"/>
    <property type="match status" value="2"/>
</dbReference>
<evidence type="ECO:0000256" key="2">
    <source>
        <dbReference type="ARBA" id="ARBA00022598"/>
    </source>
</evidence>
<dbReference type="OrthoDB" id="5240965at2"/>
<organism evidence="6 7">
    <name type="scientific">Halopolyspora algeriensis</name>
    <dbReference type="NCBI Taxonomy" id="1500506"/>
    <lineage>
        <taxon>Bacteria</taxon>
        <taxon>Bacillati</taxon>
        <taxon>Actinomycetota</taxon>
        <taxon>Actinomycetes</taxon>
        <taxon>Actinomycetes incertae sedis</taxon>
        <taxon>Halopolyspora</taxon>
    </lineage>
</organism>